<dbReference type="Proteomes" id="UP000032234">
    <property type="component" value="Chromosome"/>
</dbReference>
<dbReference type="RefSeq" id="WP_044385489.1">
    <property type="nucleotide sequence ID" value="NZ_CP010849.1"/>
</dbReference>
<keyword evidence="7 9" id="KW-0326">Glycosidase</keyword>
<dbReference type="STRING" id="477245.TU94_27215"/>
<feature type="domain" description="GH10" evidence="11">
    <location>
        <begin position="35"/>
        <end position="351"/>
    </location>
</feature>
<dbReference type="PANTHER" id="PTHR31490:SF88">
    <property type="entry name" value="BETA-XYLANASE"/>
    <property type="match status" value="1"/>
</dbReference>
<evidence type="ECO:0000256" key="4">
    <source>
        <dbReference type="ARBA" id="ARBA00022729"/>
    </source>
</evidence>
<evidence type="ECO:0000256" key="10">
    <source>
        <dbReference type="SAM" id="SignalP"/>
    </source>
</evidence>
<evidence type="ECO:0000256" key="9">
    <source>
        <dbReference type="RuleBase" id="RU361174"/>
    </source>
</evidence>
<dbReference type="InterPro" id="IPR017853">
    <property type="entry name" value="GH"/>
</dbReference>
<proteinExistence type="inferred from homology"/>
<dbReference type="PANTHER" id="PTHR31490">
    <property type="entry name" value="GLYCOSYL HYDROLASE"/>
    <property type="match status" value="1"/>
</dbReference>
<feature type="signal peptide" evidence="10">
    <location>
        <begin position="1"/>
        <end position="29"/>
    </location>
</feature>
<dbReference type="GO" id="GO:0031176">
    <property type="term" value="F:endo-1,4-beta-xylanase activity"/>
    <property type="evidence" value="ECO:0007669"/>
    <property type="project" value="UniProtKB-EC"/>
</dbReference>
<evidence type="ECO:0000256" key="7">
    <source>
        <dbReference type="ARBA" id="ARBA00023295"/>
    </source>
</evidence>
<feature type="chain" id="PRO_5002177657" description="Beta-xylanase" evidence="10">
    <location>
        <begin position="30"/>
        <end position="362"/>
    </location>
</feature>
<dbReference type="EC" id="3.2.1.8" evidence="9"/>
<dbReference type="HOGENOM" id="CLU_020161_6_0_11"/>
<evidence type="ECO:0000256" key="5">
    <source>
        <dbReference type="ARBA" id="ARBA00022801"/>
    </source>
</evidence>
<keyword evidence="5 9" id="KW-0378">Hydrolase</keyword>
<name>A0A0C5FX40_9ACTN</name>
<protein>
    <recommendedName>
        <fullName evidence="9">Beta-xylanase</fullName>
        <ecNumber evidence="9">3.2.1.8</ecNumber>
    </recommendedName>
</protein>
<evidence type="ECO:0000313" key="12">
    <source>
        <dbReference type="EMBL" id="AJP04597.1"/>
    </source>
</evidence>
<dbReference type="Pfam" id="PF00331">
    <property type="entry name" value="Glyco_hydro_10"/>
    <property type="match status" value="1"/>
</dbReference>
<evidence type="ECO:0000256" key="3">
    <source>
        <dbReference type="ARBA" id="ARBA00022651"/>
    </source>
</evidence>
<keyword evidence="3 12" id="KW-0858">Xylan degradation</keyword>
<evidence type="ECO:0000256" key="8">
    <source>
        <dbReference type="ARBA" id="ARBA00023326"/>
    </source>
</evidence>
<organism evidence="12 13">
    <name type="scientific">Streptomyces cyaneogriseus subsp. noncyanogenus</name>
    <dbReference type="NCBI Taxonomy" id="477245"/>
    <lineage>
        <taxon>Bacteria</taxon>
        <taxon>Bacillati</taxon>
        <taxon>Actinomycetota</taxon>
        <taxon>Actinomycetes</taxon>
        <taxon>Kitasatosporales</taxon>
        <taxon>Streptomycetaceae</taxon>
        <taxon>Streptomyces</taxon>
    </lineage>
</organism>
<evidence type="ECO:0000256" key="1">
    <source>
        <dbReference type="ARBA" id="ARBA00000681"/>
    </source>
</evidence>
<dbReference type="SUPFAM" id="SSF51445">
    <property type="entry name" value="(Trans)glycosidases"/>
    <property type="match status" value="1"/>
</dbReference>
<dbReference type="AlphaFoldDB" id="A0A0C5FX40"/>
<dbReference type="KEGG" id="scw:TU94_27215"/>
<evidence type="ECO:0000259" key="11">
    <source>
        <dbReference type="PROSITE" id="PS51760"/>
    </source>
</evidence>
<dbReference type="InterPro" id="IPR044846">
    <property type="entry name" value="GH10"/>
</dbReference>
<dbReference type="SMART" id="SM00633">
    <property type="entry name" value="Glyco_10"/>
    <property type="match status" value="1"/>
</dbReference>
<keyword evidence="13" id="KW-1185">Reference proteome</keyword>
<keyword evidence="8 9" id="KW-0624">Polysaccharide degradation</keyword>
<keyword evidence="6 9" id="KW-0119">Carbohydrate metabolism</keyword>
<sequence length="362" mass="40316">MKVLRLVTAAAVTSTLALLPLATAGPAAGAEASAAARDRPLRQLAADDRLRVGTAVDTTALAEDAPYRRIAGSEFSSVTPENVMKWEVIEPRRGEYDYAEADRLVRFAERHGQKVRGHVLVWHSQLPSWLTEGDFTKEELREILRRHVTDTVRHFKGRIWHWDVVNEAFNEDGTLRDSIWLRELGPGYIADAFRWAHEADPRAKLFYNDYNIEWAGPKSDAVLDLVRTLRAEGVPVDGVGFQGHLGIQYGLPGGVAANFQRFDALGVQTAVTEADVRMVMPADDEKLRTQAEGYRLLLDACLRARHCVSFTVWGFTDKYSWVPDTFEGEGAANILDETYRPKPAYRALQAALAGRARPTTSG</sequence>
<evidence type="ECO:0000256" key="2">
    <source>
        <dbReference type="ARBA" id="ARBA00007495"/>
    </source>
</evidence>
<dbReference type="PRINTS" id="PR00134">
    <property type="entry name" value="GLHYDRLASE10"/>
</dbReference>
<dbReference type="Gene3D" id="3.20.20.80">
    <property type="entry name" value="Glycosidases"/>
    <property type="match status" value="1"/>
</dbReference>
<dbReference type="EMBL" id="CP010849">
    <property type="protein sequence ID" value="AJP04597.1"/>
    <property type="molecule type" value="Genomic_DNA"/>
</dbReference>
<keyword evidence="4 10" id="KW-0732">Signal</keyword>
<gene>
    <name evidence="12" type="ORF">TU94_27215</name>
</gene>
<comment type="catalytic activity">
    <reaction evidence="1 9">
        <text>Endohydrolysis of (1-&gt;4)-beta-D-xylosidic linkages in xylans.</text>
        <dbReference type="EC" id="3.2.1.8"/>
    </reaction>
</comment>
<comment type="similarity">
    <text evidence="2 9">Belongs to the glycosyl hydrolase 10 (cellulase F) family.</text>
</comment>
<evidence type="ECO:0000313" key="13">
    <source>
        <dbReference type="Proteomes" id="UP000032234"/>
    </source>
</evidence>
<accession>A0A0C5FX40</accession>
<dbReference type="InterPro" id="IPR001000">
    <property type="entry name" value="GH10_dom"/>
</dbReference>
<dbReference type="GO" id="GO:0045493">
    <property type="term" value="P:xylan catabolic process"/>
    <property type="evidence" value="ECO:0007669"/>
    <property type="project" value="UniProtKB-KW"/>
</dbReference>
<reference evidence="12 13" key="1">
    <citation type="submission" date="2015-02" db="EMBL/GenBank/DDBJ databases">
        <title>Genome sequence of thermotolerant Streptomyces cyaneogriseus subsp. Noncyanogenus NMWT1, the producer of nematocidal antibiotics nemadectin.</title>
        <authorList>
            <person name="Wang H."/>
            <person name="Li C."/>
            <person name="Xiang W."/>
            <person name="Wang X."/>
        </authorList>
    </citation>
    <scope>NUCLEOTIDE SEQUENCE [LARGE SCALE GENOMIC DNA]</scope>
    <source>
        <strain evidence="12 13">NMWT 1</strain>
    </source>
</reference>
<dbReference type="PATRIC" id="fig|477245.3.peg.5768"/>
<dbReference type="PROSITE" id="PS51760">
    <property type="entry name" value="GH10_2"/>
    <property type="match status" value="1"/>
</dbReference>
<evidence type="ECO:0000256" key="6">
    <source>
        <dbReference type="ARBA" id="ARBA00023277"/>
    </source>
</evidence>
<dbReference type="OrthoDB" id="9815836at2"/>